<comment type="subcellular location">
    <subcellularLocation>
        <location evidence="2">Cell membrane</location>
        <topology evidence="2">Lipid-anchor</topology>
    </subcellularLocation>
</comment>
<protein>
    <submittedName>
        <fullName evidence="4">Multidrug efflux system outer membrane protein</fullName>
    </submittedName>
</protein>
<evidence type="ECO:0000313" key="4">
    <source>
        <dbReference type="EMBL" id="PWK32650.1"/>
    </source>
</evidence>
<keyword evidence="2" id="KW-1134">Transmembrane beta strand</keyword>
<evidence type="ECO:0000256" key="2">
    <source>
        <dbReference type="RuleBase" id="RU362097"/>
    </source>
</evidence>
<proteinExistence type="inferred from homology"/>
<dbReference type="GO" id="GO:0005886">
    <property type="term" value="C:plasma membrane"/>
    <property type="evidence" value="ECO:0007669"/>
    <property type="project" value="UniProtKB-SubCell"/>
</dbReference>
<dbReference type="PANTHER" id="PTHR30203">
    <property type="entry name" value="OUTER MEMBRANE CATION EFFLUX PROTEIN"/>
    <property type="match status" value="1"/>
</dbReference>
<comment type="similarity">
    <text evidence="1 2">Belongs to the outer membrane factor (OMF) (TC 1.B.17) family.</text>
</comment>
<reference evidence="4 5" key="1">
    <citation type="submission" date="2018-05" db="EMBL/GenBank/DDBJ databases">
        <title>Genomic Encyclopedia of Type Strains, Phase IV (KMG-V): Genome sequencing to study the core and pangenomes of soil and plant-associated prokaryotes.</title>
        <authorList>
            <person name="Whitman W."/>
        </authorList>
    </citation>
    <scope>NUCLEOTIDE SEQUENCE [LARGE SCALE GENOMIC DNA]</scope>
    <source>
        <strain evidence="4 5">SLV-132</strain>
    </source>
</reference>
<comment type="caution">
    <text evidence="4">The sequence shown here is derived from an EMBL/GenBank/DDBJ whole genome shotgun (WGS) entry which is preliminary data.</text>
</comment>
<dbReference type="InterPro" id="IPR003423">
    <property type="entry name" value="OMP_efflux"/>
</dbReference>
<name>A0A316EPC0_9BURK</name>
<dbReference type="GO" id="GO:0015562">
    <property type="term" value="F:efflux transmembrane transporter activity"/>
    <property type="evidence" value="ECO:0007669"/>
    <property type="project" value="InterPro"/>
</dbReference>
<organism evidence="4 5">
    <name type="scientific">Cupriavidus plantarum</name>
    <dbReference type="NCBI Taxonomy" id="942865"/>
    <lineage>
        <taxon>Bacteria</taxon>
        <taxon>Pseudomonadati</taxon>
        <taxon>Pseudomonadota</taxon>
        <taxon>Betaproteobacteria</taxon>
        <taxon>Burkholderiales</taxon>
        <taxon>Burkholderiaceae</taxon>
        <taxon>Cupriavidus</taxon>
    </lineage>
</organism>
<dbReference type="InterPro" id="IPR010131">
    <property type="entry name" value="MdtP/NodT-like"/>
</dbReference>
<dbReference type="Proteomes" id="UP000245754">
    <property type="component" value="Unassembled WGS sequence"/>
</dbReference>
<dbReference type="Gene3D" id="2.20.200.10">
    <property type="entry name" value="Outer membrane efflux proteins (OEP)"/>
    <property type="match status" value="1"/>
</dbReference>
<keyword evidence="2" id="KW-0449">Lipoprotein</keyword>
<evidence type="ECO:0000256" key="3">
    <source>
        <dbReference type="SAM" id="MobiDB-lite"/>
    </source>
</evidence>
<keyword evidence="2" id="KW-0472">Membrane</keyword>
<feature type="region of interest" description="Disordered" evidence="3">
    <location>
        <begin position="37"/>
        <end position="69"/>
    </location>
</feature>
<evidence type="ECO:0000313" key="5">
    <source>
        <dbReference type="Proteomes" id="UP000245754"/>
    </source>
</evidence>
<sequence>MMEQLMTDRSPVGALSALALVALLTLAGCGTMAPRYERPDSATPATWPTAGPTAGPTSSPTATAGSHAQAANVPDIPWQDAFTNATVQRLIAIALDNNRDLRVSILNVEKARAQYQVNRAALFPTIDATADQSASRSTSTYGGTTQAMTSHQYSVGVGAASYELDLFGRVRSLRDQALQSYLGTEQARRAAQIALVAEVATAYLTWSSDTALYQLAQQTLAAQRSSFDITRKSFELGTASALDLKQAQTSVDSARVDVARYTAQIEQDRHALALLLGTTLPEDLAPMTDLTQGVIREVSAGVSSSVLLDRPDVREAEHTLQAANANIGAARAALFPRITLTASAGTASGDLSGLFKAGSGAWAFAPSVSLPLFDGGANRANLDAAKVSERIEVANYQKAIQTAFREVADALATHGTIDERLAAQQSLTDAYQAAYDLSLARYRKGVDSYLSVLVAQRSLYGAQQDLVTLRLTWQENLVTLYKVLGGGADA</sequence>
<evidence type="ECO:0000256" key="1">
    <source>
        <dbReference type="ARBA" id="ARBA00007613"/>
    </source>
</evidence>
<dbReference type="SUPFAM" id="SSF56954">
    <property type="entry name" value="Outer membrane efflux proteins (OEP)"/>
    <property type="match status" value="1"/>
</dbReference>
<keyword evidence="2" id="KW-0564">Palmitate</keyword>
<keyword evidence="5" id="KW-1185">Reference proteome</keyword>
<feature type="compositionally biased region" description="Low complexity" evidence="3">
    <location>
        <begin position="41"/>
        <end position="68"/>
    </location>
</feature>
<dbReference type="NCBIfam" id="TIGR01845">
    <property type="entry name" value="outer_NodT"/>
    <property type="match status" value="1"/>
</dbReference>
<keyword evidence="2" id="KW-0812">Transmembrane</keyword>
<dbReference type="AlphaFoldDB" id="A0A316EPC0"/>
<dbReference type="Gene3D" id="1.20.1600.10">
    <property type="entry name" value="Outer membrane efflux proteins (OEP)"/>
    <property type="match status" value="1"/>
</dbReference>
<dbReference type="EMBL" id="QGGT01000006">
    <property type="protein sequence ID" value="PWK32650.1"/>
    <property type="molecule type" value="Genomic_DNA"/>
</dbReference>
<dbReference type="Pfam" id="PF02321">
    <property type="entry name" value="OEP"/>
    <property type="match status" value="2"/>
</dbReference>
<accession>A0A316EPC0</accession>
<gene>
    <name evidence="4" type="ORF">C7419_10669</name>
</gene>
<dbReference type="PANTHER" id="PTHR30203:SF32">
    <property type="entry name" value="CATION EFFLUX SYSTEM PROTEIN CUSC"/>
    <property type="match status" value="1"/>
</dbReference>